<dbReference type="PANTHER" id="PTHR10434">
    <property type="entry name" value="1-ACYL-SN-GLYCEROL-3-PHOSPHATE ACYLTRANSFERASE"/>
    <property type="match status" value="1"/>
</dbReference>
<keyword evidence="4" id="KW-0472">Membrane</keyword>
<dbReference type="EMBL" id="JAJLJH010000001">
    <property type="protein sequence ID" value="MCK9684301.1"/>
    <property type="molecule type" value="Genomic_DNA"/>
</dbReference>
<feature type="transmembrane region" description="Helical" evidence="4">
    <location>
        <begin position="27"/>
        <end position="51"/>
    </location>
</feature>
<organism evidence="6 7">
    <name type="scientific">Scleromatobacter humisilvae</name>
    <dbReference type="NCBI Taxonomy" id="2897159"/>
    <lineage>
        <taxon>Bacteria</taxon>
        <taxon>Pseudomonadati</taxon>
        <taxon>Pseudomonadota</taxon>
        <taxon>Betaproteobacteria</taxon>
        <taxon>Burkholderiales</taxon>
        <taxon>Sphaerotilaceae</taxon>
        <taxon>Scleromatobacter</taxon>
    </lineage>
</organism>
<keyword evidence="2" id="KW-0808">Transferase</keyword>
<dbReference type="Proteomes" id="UP001139353">
    <property type="component" value="Unassembled WGS sequence"/>
</dbReference>
<keyword evidence="3 6" id="KW-0012">Acyltransferase</keyword>
<dbReference type="GO" id="GO:0003841">
    <property type="term" value="F:1-acylglycerol-3-phosphate O-acyltransferase activity"/>
    <property type="evidence" value="ECO:0007669"/>
    <property type="project" value="TreeGrafter"/>
</dbReference>
<evidence type="ECO:0000256" key="1">
    <source>
        <dbReference type="ARBA" id="ARBA00005189"/>
    </source>
</evidence>
<dbReference type="AlphaFoldDB" id="A0A9X2BYL1"/>
<proteinExistence type="predicted"/>
<dbReference type="InterPro" id="IPR002123">
    <property type="entry name" value="Plipid/glycerol_acylTrfase"/>
</dbReference>
<evidence type="ECO:0000256" key="3">
    <source>
        <dbReference type="ARBA" id="ARBA00023315"/>
    </source>
</evidence>
<feature type="domain" description="Phospholipid/glycerol acyltransferase" evidence="5">
    <location>
        <begin position="97"/>
        <end position="206"/>
    </location>
</feature>
<dbReference type="RefSeq" id="WP_275680335.1">
    <property type="nucleotide sequence ID" value="NZ_JAJLJH010000001.1"/>
</dbReference>
<reference evidence="6" key="1">
    <citation type="submission" date="2021-11" db="EMBL/GenBank/DDBJ databases">
        <title>BS-T2-15 a new species belonging to the Comamonadaceae family isolated from the soil of a French oak forest.</title>
        <authorList>
            <person name="Mieszkin S."/>
            <person name="Alain K."/>
        </authorList>
    </citation>
    <scope>NUCLEOTIDE SEQUENCE</scope>
    <source>
        <strain evidence="6">BS-T2-15</strain>
    </source>
</reference>
<dbReference type="CDD" id="cd07989">
    <property type="entry name" value="LPLAT_AGPAT-like"/>
    <property type="match status" value="1"/>
</dbReference>
<evidence type="ECO:0000313" key="7">
    <source>
        <dbReference type="Proteomes" id="UP001139353"/>
    </source>
</evidence>
<keyword evidence="4" id="KW-1133">Transmembrane helix</keyword>
<dbReference type="Pfam" id="PF01553">
    <property type="entry name" value="Acyltransferase"/>
    <property type="match status" value="1"/>
</dbReference>
<evidence type="ECO:0000256" key="2">
    <source>
        <dbReference type="ARBA" id="ARBA00022679"/>
    </source>
</evidence>
<feature type="transmembrane region" description="Helical" evidence="4">
    <location>
        <begin position="97"/>
        <end position="116"/>
    </location>
</feature>
<gene>
    <name evidence="6" type="ORF">LPC04_01120</name>
</gene>
<evidence type="ECO:0000256" key="4">
    <source>
        <dbReference type="SAM" id="Phobius"/>
    </source>
</evidence>
<evidence type="ECO:0000313" key="6">
    <source>
        <dbReference type="EMBL" id="MCK9684301.1"/>
    </source>
</evidence>
<comment type="pathway">
    <text evidence="1">Lipid metabolism.</text>
</comment>
<name>A0A9X2BYL1_9BURK</name>
<accession>A0A9X2BYL1</accession>
<dbReference type="PANTHER" id="PTHR10434:SF66">
    <property type="entry name" value="PHOSPHOLIPID_GLYCEROL ACYLTRANSFERASE DOMAIN-CONTAINING PROTEIN"/>
    <property type="match status" value="1"/>
</dbReference>
<keyword evidence="7" id="KW-1185">Reference proteome</keyword>
<sequence>MSEAAVIGQIERSSLLNRWWRVAATGFSFALFGVGGLLLGVVVAPLMLVVVRHRRRRSALMRGVIHHLFRAFVAMMCGFRLCSVEVRGRERLRRHGLLILASHPSLIDVVFLMALVRDADCIVKAALLRNPFTLGPVRAAGFVCNDSGPGMIDDCVASVRAGNNLIVFPEGTRTPAGSPLGRLQRGAANLAVRGALSITPVRITCSQPMLAKTDKWWRVPPRAGHFTIDVGEDIPIDSHLAEDGAQALAARRLTDELARLLGAERPHAAA</sequence>
<evidence type="ECO:0000259" key="5">
    <source>
        <dbReference type="SMART" id="SM00563"/>
    </source>
</evidence>
<dbReference type="SMART" id="SM00563">
    <property type="entry name" value="PlsC"/>
    <property type="match status" value="1"/>
</dbReference>
<protein>
    <submittedName>
        <fullName evidence="6">1-acyl-sn-glycerol-3-phosphate acyltransferase</fullName>
    </submittedName>
</protein>
<dbReference type="GO" id="GO:0006654">
    <property type="term" value="P:phosphatidic acid biosynthetic process"/>
    <property type="evidence" value="ECO:0007669"/>
    <property type="project" value="TreeGrafter"/>
</dbReference>
<comment type="caution">
    <text evidence="6">The sequence shown here is derived from an EMBL/GenBank/DDBJ whole genome shotgun (WGS) entry which is preliminary data.</text>
</comment>
<dbReference type="SUPFAM" id="SSF69593">
    <property type="entry name" value="Glycerol-3-phosphate (1)-acyltransferase"/>
    <property type="match status" value="1"/>
</dbReference>
<keyword evidence="4" id="KW-0812">Transmembrane</keyword>